<evidence type="ECO:0000313" key="2">
    <source>
        <dbReference type="Proteomes" id="UP000789901"/>
    </source>
</evidence>
<protein>
    <submittedName>
        <fullName evidence="1">2235_t:CDS:1</fullName>
    </submittedName>
</protein>
<accession>A0ABN7XGI1</accession>
<dbReference type="Proteomes" id="UP000789901">
    <property type="component" value="Unassembled WGS sequence"/>
</dbReference>
<keyword evidence="2" id="KW-1185">Reference proteome</keyword>
<comment type="caution">
    <text evidence="1">The sequence shown here is derived from an EMBL/GenBank/DDBJ whole genome shotgun (WGS) entry which is preliminary data.</text>
</comment>
<feature type="non-terminal residue" evidence="1">
    <location>
        <position position="1"/>
    </location>
</feature>
<sequence>AISSSPFPRVDFPPLPQLNPEVAKFAFAYHTNNFESLHYRELLKSIMLSNKVLACYAIYLDIHIDNRISAHLIDKDHTNSFKVWVY</sequence>
<gene>
    <name evidence="1" type="ORF">GMARGA_LOCUS42762</name>
</gene>
<organism evidence="1 2">
    <name type="scientific">Gigaspora margarita</name>
    <dbReference type="NCBI Taxonomy" id="4874"/>
    <lineage>
        <taxon>Eukaryota</taxon>
        <taxon>Fungi</taxon>
        <taxon>Fungi incertae sedis</taxon>
        <taxon>Mucoromycota</taxon>
        <taxon>Glomeromycotina</taxon>
        <taxon>Glomeromycetes</taxon>
        <taxon>Diversisporales</taxon>
        <taxon>Gigasporaceae</taxon>
        <taxon>Gigaspora</taxon>
    </lineage>
</organism>
<feature type="non-terminal residue" evidence="1">
    <location>
        <position position="86"/>
    </location>
</feature>
<evidence type="ECO:0000313" key="1">
    <source>
        <dbReference type="EMBL" id="CAG8853941.1"/>
    </source>
</evidence>
<dbReference type="EMBL" id="CAJVQB010131149">
    <property type="protein sequence ID" value="CAG8853941.1"/>
    <property type="molecule type" value="Genomic_DNA"/>
</dbReference>
<proteinExistence type="predicted"/>
<reference evidence="1 2" key="1">
    <citation type="submission" date="2021-06" db="EMBL/GenBank/DDBJ databases">
        <authorList>
            <person name="Kallberg Y."/>
            <person name="Tangrot J."/>
            <person name="Rosling A."/>
        </authorList>
    </citation>
    <scope>NUCLEOTIDE SEQUENCE [LARGE SCALE GENOMIC DNA]</scope>
    <source>
        <strain evidence="1 2">120-4 pot B 10/14</strain>
    </source>
</reference>
<name>A0ABN7XGI1_GIGMA</name>